<keyword evidence="2" id="KW-1185">Reference proteome</keyword>
<protein>
    <submittedName>
        <fullName evidence="1">DUF1822 family protein</fullName>
    </submittedName>
</protein>
<name>A0ABV4WQU5_9CYAN</name>
<dbReference type="Pfam" id="PF08852">
    <property type="entry name" value="DUF1822"/>
    <property type="match status" value="1"/>
</dbReference>
<sequence length="260" mass="29745">MLNNTQDQEDLSIRVPITTAARQQAQAFAEEQSLPEKAEQVRRNTLAVLAVRDYLQWQNYETDLTTSDSWNQATRTCGDVADLMIAGFGRIECRPVDDLEEPCPIPPEIWHNRIGYVLVHLDEELREATLLGFVPPFDPEDPLEEILVTQLQSMDELIDYLYRLELAQQELNQDSAEAQQFREMWENPEERLMVIAQLERIYRCELPSKWRVKGEKVLSGRGLEGVAVREGAVAADRIQLQGVAERLLERLAAVWNGVEG</sequence>
<dbReference type="InterPro" id="IPR014951">
    <property type="entry name" value="DUF1822"/>
</dbReference>
<dbReference type="EMBL" id="JBHFNT010000215">
    <property type="protein sequence ID" value="MFB2837464.1"/>
    <property type="molecule type" value="Genomic_DNA"/>
</dbReference>
<gene>
    <name evidence="1" type="ORF">ACE1CA_23295</name>
</gene>
<reference evidence="1 2" key="1">
    <citation type="submission" date="2024-09" db="EMBL/GenBank/DDBJ databases">
        <title>Floridaenema gen nov. (Aerosakkonemataceae, Aerosakkonematales ord. nov., Cyanobacteria) from benthic tropical and subtropical fresh waters, with the description of four new species.</title>
        <authorList>
            <person name="Moretto J.A."/>
            <person name="Berthold D.E."/>
            <person name="Lefler F.W."/>
            <person name="Huang I.-S."/>
            <person name="Laughinghouse H. IV."/>
        </authorList>
    </citation>
    <scope>NUCLEOTIDE SEQUENCE [LARGE SCALE GENOMIC DNA]</scope>
    <source>
        <strain evidence="1 2">BLCC-F167</strain>
    </source>
</reference>
<organism evidence="1 2">
    <name type="scientific">Floridaenema evergladense BLCC-F167</name>
    <dbReference type="NCBI Taxonomy" id="3153639"/>
    <lineage>
        <taxon>Bacteria</taxon>
        <taxon>Bacillati</taxon>
        <taxon>Cyanobacteriota</taxon>
        <taxon>Cyanophyceae</taxon>
        <taxon>Oscillatoriophycideae</taxon>
        <taxon>Aerosakkonematales</taxon>
        <taxon>Aerosakkonemataceae</taxon>
        <taxon>Floridanema</taxon>
        <taxon>Floridanema evergladense</taxon>
    </lineage>
</organism>
<evidence type="ECO:0000313" key="1">
    <source>
        <dbReference type="EMBL" id="MFB2837464.1"/>
    </source>
</evidence>
<accession>A0ABV4WQU5</accession>
<evidence type="ECO:0000313" key="2">
    <source>
        <dbReference type="Proteomes" id="UP001576780"/>
    </source>
</evidence>
<dbReference type="RefSeq" id="WP_413279812.1">
    <property type="nucleotide sequence ID" value="NZ_JBHFNT010000215.1"/>
</dbReference>
<proteinExistence type="predicted"/>
<comment type="caution">
    <text evidence="1">The sequence shown here is derived from an EMBL/GenBank/DDBJ whole genome shotgun (WGS) entry which is preliminary data.</text>
</comment>
<dbReference type="Proteomes" id="UP001576780">
    <property type="component" value="Unassembled WGS sequence"/>
</dbReference>